<dbReference type="PRINTS" id="PR00702">
    <property type="entry name" value="ACRIFLAVINRP"/>
</dbReference>
<dbReference type="PANTHER" id="PTHR32063:SF33">
    <property type="entry name" value="RND SUPERFAMILY EFFLUX PUMP PERMEASE COMPONENT"/>
    <property type="match status" value="1"/>
</dbReference>
<dbReference type="Gene3D" id="3.30.70.1320">
    <property type="entry name" value="Multidrug efflux transporter AcrB pore domain like"/>
    <property type="match status" value="1"/>
</dbReference>
<dbReference type="AlphaFoldDB" id="A0A2H0Y0U2"/>
<sequence length="739" mass="82284">MKNLFKFFIEHPKLVNLFLVLVLVMGTMSFLNLKRNSIPKVDFKMIFITTIYPGAAPEDVEINVTIPIEDELQKVTGLKDLKSYSAENVSTVFVEIDPDVKDIEEVKKDVNKAVDRVANLPKKIKDRPIVTELKSQIFPVFEVAISGDSQISELELRKYAKTLEKKISELPGVAGTKKVGYRKREVHVEVDPVKANNQYVSLSEVMGSIMARNIRLSGGTIQSLATKKKVITLSQFDDPMEVKDVIIRSAFSGQRILVSDLARVEDSFEDETKIVKANGEPCINIVVDKKETADAVRVAEAIKKLLIQHNKDLPKGVYAQVVKDYSVYVKSLLNVVISNALVGFVLVALCLMIFLDARIAFWTALGIPFSLLVAFYFMPVYDIAVTTQSLLALIIVLGMLVDDAIVVSEHIFSYREKGLGVIEASIKGISEIFWPVCATVTTTIAAFLPVLLMGGIWGEFIRAIPIVITVTLLASLFEATFILPAHLAHTPLKTKAKPKVLLWLEDIYRRNLIRVLKRKNLFIWIFIGIFIFAVGVLWPILGFELMPSRDADLLMVKITTPKGTPLRETERRVNDIEKIVKETVPKEALASYVTTIGERGTDMWDTISGLTQDHWAKVTVNLTPAQNRKITAIQIKDKLVKKIEPLKNGIGEFTDLAVTTQAGGPPTGKPIDVNFIGNNDGIRTKLGDDFVEFISSNKAVFDIVRDDEKGLQELNIKLNYQLMSELGITAVDVASTIRA</sequence>
<dbReference type="EMBL" id="PEYM01000037">
    <property type="protein sequence ID" value="PIS31119.1"/>
    <property type="molecule type" value="Genomic_DNA"/>
</dbReference>
<evidence type="ECO:0000313" key="2">
    <source>
        <dbReference type="EMBL" id="PIS31119.1"/>
    </source>
</evidence>
<evidence type="ECO:0000256" key="1">
    <source>
        <dbReference type="SAM" id="Phobius"/>
    </source>
</evidence>
<dbReference type="Gene3D" id="3.30.2090.10">
    <property type="entry name" value="Multidrug efflux transporter AcrB TolC docking domain, DN and DC subdomains"/>
    <property type="match status" value="2"/>
</dbReference>
<feature type="transmembrane region" description="Helical" evidence="1">
    <location>
        <begin position="360"/>
        <end position="378"/>
    </location>
</feature>
<reference evidence="2 3" key="1">
    <citation type="submission" date="2017-09" db="EMBL/GenBank/DDBJ databases">
        <title>Depth-based differentiation of microbial function through sediment-hosted aquifers and enrichment of novel symbionts in the deep terrestrial subsurface.</title>
        <authorList>
            <person name="Probst A.J."/>
            <person name="Ladd B."/>
            <person name="Jarett J.K."/>
            <person name="Geller-Mcgrath D.E."/>
            <person name="Sieber C.M."/>
            <person name="Emerson J.B."/>
            <person name="Anantharaman K."/>
            <person name="Thomas B.C."/>
            <person name="Malmstrom R."/>
            <person name="Stieglmeier M."/>
            <person name="Klingl A."/>
            <person name="Woyke T."/>
            <person name="Ryan C.M."/>
            <person name="Banfield J.F."/>
        </authorList>
    </citation>
    <scope>NUCLEOTIDE SEQUENCE [LARGE SCALE GENOMIC DNA]</scope>
    <source>
        <strain evidence="2">CG08_land_8_20_14_0_20_45_16</strain>
    </source>
</reference>
<feature type="transmembrane region" description="Helical" evidence="1">
    <location>
        <begin position="14"/>
        <end position="33"/>
    </location>
</feature>
<dbReference type="Gene3D" id="3.30.70.1440">
    <property type="entry name" value="Multidrug efflux transporter AcrB pore domain"/>
    <property type="match status" value="1"/>
</dbReference>
<keyword evidence="1" id="KW-0812">Transmembrane</keyword>
<feature type="transmembrane region" description="Helical" evidence="1">
    <location>
        <begin position="432"/>
        <end position="452"/>
    </location>
</feature>
<evidence type="ECO:0008006" key="4">
    <source>
        <dbReference type="Google" id="ProtNLM"/>
    </source>
</evidence>
<keyword evidence="1" id="KW-1133">Transmembrane helix</keyword>
<protein>
    <recommendedName>
        <fullName evidence="4">AcrB/AcrD/AcrF family protein</fullName>
    </recommendedName>
</protein>
<dbReference type="InterPro" id="IPR027463">
    <property type="entry name" value="AcrB_DN_DC_subdom"/>
</dbReference>
<dbReference type="Gene3D" id="3.30.70.1430">
    <property type="entry name" value="Multidrug efflux transporter AcrB pore domain"/>
    <property type="match status" value="2"/>
</dbReference>
<gene>
    <name evidence="2" type="ORF">COT42_01810</name>
</gene>
<organism evidence="2 3">
    <name type="scientific">Candidatus Saganbacteria bacterium CG08_land_8_20_14_0_20_45_16</name>
    <dbReference type="NCBI Taxonomy" id="2014293"/>
    <lineage>
        <taxon>Bacteria</taxon>
        <taxon>Bacillati</taxon>
        <taxon>Saganbacteria</taxon>
    </lineage>
</organism>
<evidence type="ECO:0000313" key="3">
    <source>
        <dbReference type="Proteomes" id="UP000231343"/>
    </source>
</evidence>
<feature type="transmembrane region" description="Helical" evidence="1">
    <location>
        <begin position="464"/>
        <end position="483"/>
    </location>
</feature>
<dbReference type="SUPFAM" id="SSF82866">
    <property type="entry name" value="Multidrug efflux transporter AcrB transmembrane domain"/>
    <property type="match status" value="1"/>
</dbReference>
<feature type="transmembrane region" description="Helical" evidence="1">
    <location>
        <begin position="332"/>
        <end position="354"/>
    </location>
</feature>
<dbReference type="Pfam" id="PF00873">
    <property type="entry name" value="ACR_tran"/>
    <property type="match status" value="1"/>
</dbReference>
<name>A0A2H0Y0U2_UNCSA</name>
<feature type="non-terminal residue" evidence="2">
    <location>
        <position position="739"/>
    </location>
</feature>
<dbReference type="SUPFAM" id="SSF82693">
    <property type="entry name" value="Multidrug efflux transporter AcrB pore domain, PN1, PN2, PC1 and PC2 subdomains"/>
    <property type="match status" value="3"/>
</dbReference>
<dbReference type="InterPro" id="IPR001036">
    <property type="entry name" value="Acrflvin-R"/>
</dbReference>
<proteinExistence type="predicted"/>
<dbReference type="Proteomes" id="UP000231343">
    <property type="component" value="Unassembled WGS sequence"/>
</dbReference>
<dbReference type="PANTHER" id="PTHR32063">
    <property type="match status" value="1"/>
</dbReference>
<feature type="transmembrane region" description="Helical" evidence="1">
    <location>
        <begin position="390"/>
        <end position="412"/>
    </location>
</feature>
<dbReference type="Gene3D" id="1.20.1640.10">
    <property type="entry name" value="Multidrug efflux transporter AcrB transmembrane domain"/>
    <property type="match status" value="2"/>
</dbReference>
<dbReference type="SUPFAM" id="SSF82714">
    <property type="entry name" value="Multidrug efflux transporter AcrB TolC docking domain, DN and DC subdomains"/>
    <property type="match status" value="1"/>
</dbReference>
<accession>A0A2H0Y0U2</accession>
<keyword evidence="1" id="KW-0472">Membrane</keyword>
<comment type="caution">
    <text evidence="2">The sequence shown here is derived from an EMBL/GenBank/DDBJ whole genome shotgun (WGS) entry which is preliminary data.</text>
</comment>
<feature type="transmembrane region" description="Helical" evidence="1">
    <location>
        <begin position="521"/>
        <end position="541"/>
    </location>
</feature>
<dbReference type="GO" id="GO:0005886">
    <property type="term" value="C:plasma membrane"/>
    <property type="evidence" value="ECO:0007669"/>
    <property type="project" value="TreeGrafter"/>
</dbReference>
<dbReference type="GO" id="GO:0042910">
    <property type="term" value="F:xenobiotic transmembrane transporter activity"/>
    <property type="evidence" value="ECO:0007669"/>
    <property type="project" value="TreeGrafter"/>
</dbReference>